<gene>
    <name evidence="2" type="ORF">C6571_15645</name>
</gene>
<name>A0A2S0N3C5_9BURK</name>
<dbReference type="GO" id="GO:0008930">
    <property type="term" value="F:methylthioadenosine nucleosidase activity"/>
    <property type="evidence" value="ECO:0007669"/>
    <property type="project" value="TreeGrafter"/>
</dbReference>
<dbReference type="SUPFAM" id="SSF53167">
    <property type="entry name" value="Purine and uridine phosphorylases"/>
    <property type="match status" value="1"/>
</dbReference>
<dbReference type="KEGG" id="simp:C6571_15645"/>
<dbReference type="EMBL" id="CP027669">
    <property type="protein sequence ID" value="AVO42537.1"/>
    <property type="molecule type" value="Genomic_DNA"/>
</dbReference>
<keyword evidence="3" id="KW-1185">Reference proteome</keyword>
<dbReference type="InterPro" id="IPR000845">
    <property type="entry name" value="Nucleoside_phosphorylase_d"/>
</dbReference>
<evidence type="ECO:0000259" key="1">
    <source>
        <dbReference type="Pfam" id="PF01048"/>
    </source>
</evidence>
<protein>
    <recommendedName>
        <fullName evidence="1">Nucleoside phosphorylase domain-containing protein</fullName>
    </recommendedName>
</protein>
<dbReference type="GO" id="GO:0019284">
    <property type="term" value="P:L-methionine salvage from S-adenosylmethionine"/>
    <property type="evidence" value="ECO:0007669"/>
    <property type="project" value="TreeGrafter"/>
</dbReference>
<dbReference type="PANTHER" id="PTHR46832:SF1">
    <property type="entry name" value="5'-METHYLTHIOADENOSINE_S-ADENOSYLHOMOCYSTEINE NUCLEOSIDASE"/>
    <property type="match status" value="1"/>
</dbReference>
<accession>A0A2S0N3C5</accession>
<evidence type="ECO:0000313" key="2">
    <source>
        <dbReference type="EMBL" id="AVO42537.1"/>
    </source>
</evidence>
<dbReference type="PANTHER" id="PTHR46832">
    <property type="entry name" value="5'-METHYLTHIOADENOSINE/S-ADENOSYLHOMOCYSTEINE NUCLEOSIDASE"/>
    <property type="match status" value="1"/>
</dbReference>
<dbReference type="GO" id="GO:0009116">
    <property type="term" value="P:nucleoside metabolic process"/>
    <property type="evidence" value="ECO:0007669"/>
    <property type="project" value="InterPro"/>
</dbReference>
<dbReference type="Proteomes" id="UP000239326">
    <property type="component" value="Chromosome"/>
</dbReference>
<dbReference type="RefSeq" id="WP_106447513.1">
    <property type="nucleotide sequence ID" value="NZ_CP027669.1"/>
</dbReference>
<sequence length="306" mass="33735">MPLWKLLLFSYSNDSWSASIKEAVNYLKSRSRPPFFNDGQTYHIDVGVLVALEGEELAGLKRLPYGWTEYQIPHDPSRYLVGTVKHTERDLQIVAVASPRMGLTPAAVTATKLITNFRPRLLVMTGICAGVRGKADMGDVLVADPCFDWGSGKWVYDEHASKPRFQPAAYQWRLEEAVRSALRALGDDGDLMRSIHEGFMGKKPSAPPKVIIEAMASGAAVLQSADSMQEIRAQHKNLIGIEMESYAVFCAAAYSGEPRPHVVSLKSVCDFGDDKKDDNFHDYAVFTSSELLGKLLLSDLGPLGLN</sequence>
<dbReference type="InterPro" id="IPR035994">
    <property type="entry name" value="Nucleoside_phosphorylase_sf"/>
</dbReference>
<dbReference type="GO" id="GO:0008782">
    <property type="term" value="F:adenosylhomocysteine nucleosidase activity"/>
    <property type="evidence" value="ECO:0007669"/>
    <property type="project" value="TreeGrafter"/>
</dbReference>
<dbReference type="Gene3D" id="3.40.50.1580">
    <property type="entry name" value="Nucleoside phosphorylase domain"/>
    <property type="match status" value="1"/>
</dbReference>
<reference evidence="2 3" key="1">
    <citation type="submission" date="2018-03" db="EMBL/GenBank/DDBJ databases">
        <title>Genome sequencing of Simplicispira sp.</title>
        <authorList>
            <person name="Kim S.-J."/>
            <person name="Heo J."/>
            <person name="Kwon S.-W."/>
        </authorList>
    </citation>
    <scope>NUCLEOTIDE SEQUENCE [LARGE SCALE GENOMIC DNA]</scope>
    <source>
        <strain evidence="2 3">SC1-8</strain>
    </source>
</reference>
<feature type="domain" description="Nucleoside phosphorylase" evidence="1">
    <location>
        <begin position="46"/>
        <end position="281"/>
    </location>
</feature>
<dbReference type="Pfam" id="PF01048">
    <property type="entry name" value="PNP_UDP_1"/>
    <property type="match status" value="1"/>
</dbReference>
<organism evidence="2 3">
    <name type="scientific">Simplicispira suum</name>
    <dbReference type="NCBI Taxonomy" id="2109915"/>
    <lineage>
        <taxon>Bacteria</taxon>
        <taxon>Pseudomonadati</taxon>
        <taxon>Pseudomonadota</taxon>
        <taxon>Betaproteobacteria</taxon>
        <taxon>Burkholderiales</taxon>
        <taxon>Comamonadaceae</taxon>
        <taxon>Simplicispira</taxon>
    </lineage>
</organism>
<proteinExistence type="predicted"/>
<evidence type="ECO:0000313" key="3">
    <source>
        <dbReference type="Proteomes" id="UP000239326"/>
    </source>
</evidence>
<dbReference type="OrthoDB" id="2988699at2"/>
<dbReference type="AlphaFoldDB" id="A0A2S0N3C5"/>
<dbReference type="GO" id="GO:0005829">
    <property type="term" value="C:cytosol"/>
    <property type="evidence" value="ECO:0007669"/>
    <property type="project" value="TreeGrafter"/>
</dbReference>